<evidence type="ECO:0000259" key="6">
    <source>
        <dbReference type="Pfam" id="PF07992"/>
    </source>
</evidence>
<dbReference type="EMBL" id="JBBEGN010000007">
    <property type="protein sequence ID" value="MEJ2869379.1"/>
    <property type="molecule type" value="Genomic_DNA"/>
</dbReference>
<evidence type="ECO:0000256" key="4">
    <source>
        <dbReference type="ARBA" id="ARBA00022827"/>
    </source>
</evidence>
<reference evidence="7 8" key="1">
    <citation type="submission" date="2024-03" db="EMBL/GenBank/DDBJ databases">
        <title>Actinomycetospora sp. OC33-EN08, a novel actinomycete isolated from wild orchid (Aerides multiflora).</title>
        <authorList>
            <person name="Suriyachadkun C."/>
        </authorList>
    </citation>
    <scope>NUCLEOTIDE SEQUENCE [LARGE SCALE GENOMIC DNA]</scope>
    <source>
        <strain evidence="7 8">OC33-EN08</strain>
    </source>
</reference>
<feature type="domain" description="FAD/NAD(P)-binding" evidence="6">
    <location>
        <begin position="19"/>
        <end position="285"/>
    </location>
</feature>
<dbReference type="InterPro" id="IPR051169">
    <property type="entry name" value="NADH-Q_oxidoreductase"/>
</dbReference>
<dbReference type="Pfam" id="PF07992">
    <property type="entry name" value="Pyr_redox_2"/>
    <property type="match status" value="1"/>
</dbReference>
<accession>A0ABU8MPY3</accession>
<comment type="caution">
    <text evidence="7">The sequence shown here is derived from an EMBL/GenBank/DDBJ whole genome shotgun (WGS) entry which is preliminary data.</text>
</comment>
<keyword evidence="3" id="KW-0285">Flavoprotein</keyword>
<gene>
    <name evidence="7" type="ORF">WCD74_16500</name>
</gene>
<dbReference type="PANTHER" id="PTHR42913">
    <property type="entry name" value="APOPTOSIS-INDUCING FACTOR 1"/>
    <property type="match status" value="1"/>
</dbReference>
<name>A0ABU8MPY3_9PSEU</name>
<evidence type="ECO:0000256" key="1">
    <source>
        <dbReference type="ARBA" id="ARBA00001974"/>
    </source>
</evidence>
<dbReference type="PRINTS" id="PR00368">
    <property type="entry name" value="FADPNR"/>
</dbReference>
<evidence type="ECO:0000256" key="2">
    <source>
        <dbReference type="ARBA" id="ARBA00005272"/>
    </source>
</evidence>
<dbReference type="RefSeq" id="WP_337695949.1">
    <property type="nucleotide sequence ID" value="NZ_JBBEGN010000007.1"/>
</dbReference>
<organism evidence="7 8">
    <name type="scientific">Actinomycetospora aurantiaca</name>
    <dbReference type="NCBI Taxonomy" id="3129233"/>
    <lineage>
        <taxon>Bacteria</taxon>
        <taxon>Bacillati</taxon>
        <taxon>Actinomycetota</taxon>
        <taxon>Actinomycetes</taxon>
        <taxon>Pseudonocardiales</taxon>
        <taxon>Pseudonocardiaceae</taxon>
        <taxon>Actinomycetospora</taxon>
    </lineage>
</organism>
<dbReference type="Gene3D" id="3.50.50.100">
    <property type="match status" value="1"/>
</dbReference>
<sequence>MSMLQAVPARERTPGDRTHVVVLGGGYAGQLAAQALAVRTDARITLVNDGDRFTQRIRLHELAAGGAPAAPRLTDLLAGTGVTFTDDRAEALDPSRRRVLLRDGGALGYDQLVLALGSRADPTALPGPVHDVSTASGAERLRARLAGRRRTVAVVGGGLTGLELVTELAEAGHATTLVTAEELGADLSPRGARHVRAVCERLGVTVLDGRRAAAAHDGGLTLADGTEVAAEVVVGTVGFAVPDLARRAGLAVDDHGRVRVDPTLRSTSHPDVLAVGDASAATRPDGQPLRMACATGLPQAQQVARTVASVLAGTTPAPLRFRYALRCVSLGRRDGLVQFVHADDSPRDVVVTGRLAAAVKEAIVVNALRVQRHPRIPTSA</sequence>
<proteinExistence type="inferred from homology"/>
<comment type="cofactor">
    <cofactor evidence="1">
        <name>FAD</name>
        <dbReference type="ChEBI" id="CHEBI:57692"/>
    </cofactor>
</comment>
<dbReference type="PRINTS" id="PR00469">
    <property type="entry name" value="PNDRDTASEII"/>
</dbReference>
<dbReference type="InterPro" id="IPR036188">
    <property type="entry name" value="FAD/NAD-bd_sf"/>
</dbReference>
<dbReference type="Proteomes" id="UP001385809">
    <property type="component" value="Unassembled WGS sequence"/>
</dbReference>
<dbReference type="SUPFAM" id="SSF51905">
    <property type="entry name" value="FAD/NAD(P)-binding domain"/>
    <property type="match status" value="1"/>
</dbReference>
<evidence type="ECO:0000256" key="5">
    <source>
        <dbReference type="ARBA" id="ARBA00023002"/>
    </source>
</evidence>
<evidence type="ECO:0000256" key="3">
    <source>
        <dbReference type="ARBA" id="ARBA00022630"/>
    </source>
</evidence>
<evidence type="ECO:0000313" key="8">
    <source>
        <dbReference type="Proteomes" id="UP001385809"/>
    </source>
</evidence>
<protein>
    <submittedName>
        <fullName evidence="7">FAD-dependent oxidoreductase</fullName>
    </submittedName>
</protein>
<keyword evidence="4" id="KW-0274">FAD</keyword>
<dbReference type="InterPro" id="IPR023753">
    <property type="entry name" value="FAD/NAD-binding_dom"/>
</dbReference>
<comment type="similarity">
    <text evidence="2">Belongs to the NADH dehydrogenase family.</text>
</comment>
<evidence type="ECO:0000313" key="7">
    <source>
        <dbReference type="EMBL" id="MEJ2869379.1"/>
    </source>
</evidence>
<keyword evidence="8" id="KW-1185">Reference proteome</keyword>
<dbReference type="PANTHER" id="PTHR42913:SF3">
    <property type="entry name" value="64 KDA MITOCHONDRIAL NADH DEHYDROGENASE (EUROFUNG)"/>
    <property type="match status" value="1"/>
</dbReference>
<keyword evidence="5" id="KW-0560">Oxidoreductase</keyword>